<sequence>MNPEFLGRILGVLGIYLAWKSVKYFLKKRHLA</sequence>
<dbReference type="AlphaFoldDB" id="A0A0F9KVL2"/>
<keyword evidence="1" id="KW-1133">Transmembrane helix</keyword>
<feature type="transmembrane region" description="Helical" evidence="1">
    <location>
        <begin position="6"/>
        <end position="26"/>
    </location>
</feature>
<protein>
    <submittedName>
        <fullName evidence="2">Uncharacterized protein</fullName>
    </submittedName>
</protein>
<keyword evidence="1" id="KW-0812">Transmembrane</keyword>
<gene>
    <name evidence="2" type="ORF">LCGC14_1655790</name>
</gene>
<comment type="caution">
    <text evidence="2">The sequence shown here is derived from an EMBL/GenBank/DDBJ whole genome shotgun (WGS) entry which is preliminary data.</text>
</comment>
<accession>A0A0F9KVL2</accession>
<feature type="non-terminal residue" evidence="2">
    <location>
        <position position="32"/>
    </location>
</feature>
<proteinExistence type="predicted"/>
<evidence type="ECO:0000313" key="2">
    <source>
        <dbReference type="EMBL" id="KKM19420.1"/>
    </source>
</evidence>
<keyword evidence="1" id="KW-0472">Membrane</keyword>
<reference evidence="2" key="1">
    <citation type="journal article" date="2015" name="Nature">
        <title>Complex archaea that bridge the gap between prokaryotes and eukaryotes.</title>
        <authorList>
            <person name="Spang A."/>
            <person name="Saw J.H."/>
            <person name="Jorgensen S.L."/>
            <person name="Zaremba-Niedzwiedzka K."/>
            <person name="Martijn J."/>
            <person name="Lind A.E."/>
            <person name="van Eijk R."/>
            <person name="Schleper C."/>
            <person name="Guy L."/>
            <person name="Ettema T.J."/>
        </authorList>
    </citation>
    <scope>NUCLEOTIDE SEQUENCE</scope>
</reference>
<name>A0A0F9KVL2_9ZZZZ</name>
<evidence type="ECO:0000256" key="1">
    <source>
        <dbReference type="SAM" id="Phobius"/>
    </source>
</evidence>
<dbReference type="EMBL" id="LAZR01013989">
    <property type="protein sequence ID" value="KKM19420.1"/>
    <property type="molecule type" value="Genomic_DNA"/>
</dbReference>
<organism evidence="2">
    <name type="scientific">marine sediment metagenome</name>
    <dbReference type="NCBI Taxonomy" id="412755"/>
    <lineage>
        <taxon>unclassified sequences</taxon>
        <taxon>metagenomes</taxon>
        <taxon>ecological metagenomes</taxon>
    </lineage>
</organism>